<organism evidence="2 3">
    <name type="scientific">Pseudoduganella aquatica</name>
    <dbReference type="NCBI Taxonomy" id="2660641"/>
    <lineage>
        <taxon>Bacteria</taxon>
        <taxon>Pseudomonadati</taxon>
        <taxon>Pseudomonadota</taxon>
        <taxon>Betaproteobacteria</taxon>
        <taxon>Burkholderiales</taxon>
        <taxon>Oxalobacteraceae</taxon>
        <taxon>Telluria group</taxon>
        <taxon>Pseudoduganella</taxon>
    </lineage>
</organism>
<comment type="caution">
    <text evidence="2">The sequence shown here is derived from an EMBL/GenBank/DDBJ whole genome shotgun (WGS) entry which is preliminary data.</text>
</comment>
<reference evidence="2 3" key="1">
    <citation type="submission" date="2019-12" db="EMBL/GenBank/DDBJ databases">
        <title>Novel species isolated from a subtropical stream in China.</title>
        <authorList>
            <person name="Lu H."/>
        </authorList>
    </citation>
    <scope>NUCLEOTIDE SEQUENCE [LARGE SCALE GENOMIC DNA]</scope>
    <source>
        <strain evidence="2 3">FT127W</strain>
    </source>
</reference>
<proteinExistence type="predicted"/>
<sequence>MEQPASHAPGLIGSLAGVCRNTARLILSRIELAALELSEVREHLVQLSVVFALALVAGWFAVAFTTATVVYLAWAAIGWKILLILAVAFVLITLWLVMMARALLRQNKLGLPMTMAELKGDRDMLL</sequence>
<evidence type="ECO:0000256" key="1">
    <source>
        <dbReference type="SAM" id="Phobius"/>
    </source>
</evidence>
<dbReference type="Proteomes" id="UP000450676">
    <property type="component" value="Unassembled WGS sequence"/>
</dbReference>
<feature type="transmembrane region" description="Helical" evidence="1">
    <location>
        <begin position="81"/>
        <end position="104"/>
    </location>
</feature>
<keyword evidence="1" id="KW-1133">Transmembrane helix</keyword>
<keyword evidence="1" id="KW-0812">Transmembrane</keyword>
<feature type="transmembrane region" description="Helical" evidence="1">
    <location>
        <begin position="49"/>
        <end position="75"/>
    </location>
</feature>
<dbReference type="RefSeq" id="WP_161075385.1">
    <property type="nucleotide sequence ID" value="NZ_CP086370.1"/>
</dbReference>
<accession>A0A7X4HH18</accession>
<name>A0A7X4HH18_9BURK</name>
<evidence type="ECO:0000313" key="3">
    <source>
        <dbReference type="Proteomes" id="UP000450676"/>
    </source>
</evidence>
<protein>
    <submittedName>
        <fullName evidence="2">Phage holin family protein</fullName>
    </submittedName>
</protein>
<dbReference type="InterPro" id="IPR009937">
    <property type="entry name" value="Phage_holin_3_6"/>
</dbReference>
<dbReference type="AlphaFoldDB" id="A0A7X4HH18"/>
<keyword evidence="3" id="KW-1185">Reference proteome</keyword>
<evidence type="ECO:0000313" key="2">
    <source>
        <dbReference type="EMBL" id="MYN11116.1"/>
    </source>
</evidence>
<keyword evidence="1" id="KW-0472">Membrane</keyword>
<dbReference type="Pfam" id="PF07332">
    <property type="entry name" value="Phage_holin_3_6"/>
    <property type="match status" value="1"/>
</dbReference>
<dbReference type="EMBL" id="WWCU01000055">
    <property type="protein sequence ID" value="MYN11116.1"/>
    <property type="molecule type" value="Genomic_DNA"/>
</dbReference>
<gene>
    <name evidence="2" type="ORF">GTP77_27740</name>
</gene>